<name>A0A371CJX8_9APHY</name>
<evidence type="ECO:0000313" key="2">
    <source>
        <dbReference type="EMBL" id="RDX40575.1"/>
    </source>
</evidence>
<proteinExistence type="predicted"/>
<reference evidence="2 3" key="1">
    <citation type="journal article" date="2018" name="Biotechnol. Biofuels">
        <title>Integrative visual omics of the white-rot fungus Polyporus brumalis exposes the biotechnological potential of its oxidative enzymes for delignifying raw plant biomass.</title>
        <authorList>
            <person name="Miyauchi S."/>
            <person name="Rancon A."/>
            <person name="Drula E."/>
            <person name="Hage H."/>
            <person name="Chaduli D."/>
            <person name="Favel A."/>
            <person name="Grisel S."/>
            <person name="Henrissat B."/>
            <person name="Herpoel-Gimbert I."/>
            <person name="Ruiz-Duenas F.J."/>
            <person name="Chevret D."/>
            <person name="Hainaut M."/>
            <person name="Lin J."/>
            <person name="Wang M."/>
            <person name="Pangilinan J."/>
            <person name="Lipzen A."/>
            <person name="Lesage-Meessen L."/>
            <person name="Navarro D."/>
            <person name="Riley R."/>
            <person name="Grigoriev I.V."/>
            <person name="Zhou S."/>
            <person name="Raouche S."/>
            <person name="Rosso M.N."/>
        </authorList>
    </citation>
    <scope>NUCLEOTIDE SEQUENCE [LARGE SCALE GENOMIC DNA]</scope>
    <source>
        <strain evidence="2 3">BRFM 1820</strain>
    </source>
</reference>
<sequence length="171" mass="18884">MHPTLSRRPVHRSSASACILPSTLDIDTHLHVRVQPKLRPSCELHTVRDAHCTTRGREHGHIPGAVRRIHHGDLWDEQSNPSDELRCVDSEQTKDTSERWGEDREQRLGEGKTAEGVGGRRERGSSSSICNASAAVSYTGVRRPSPPPGLRARSLRVSNSYAYGSKNECGC</sequence>
<evidence type="ECO:0000256" key="1">
    <source>
        <dbReference type="SAM" id="MobiDB-lite"/>
    </source>
</evidence>
<feature type="region of interest" description="Disordered" evidence="1">
    <location>
        <begin position="78"/>
        <end position="131"/>
    </location>
</feature>
<protein>
    <submittedName>
        <fullName evidence="2">Uncharacterized protein</fullName>
    </submittedName>
</protein>
<dbReference type="EMBL" id="KZ857547">
    <property type="protein sequence ID" value="RDX40575.1"/>
    <property type="molecule type" value="Genomic_DNA"/>
</dbReference>
<evidence type="ECO:0000313" key="3">
    <source>
        <dbReference type="Proteomes" id="UP000256964"/>
    </source>
</evidence>
<keyword evidence="3" id="KW-1185">Reference proteome</keyword>
<dbReference type="AlphaFoldDB" id="A0A371CJX8"/>
<accession>A0A371CJX8</accession>
<feature type="compositionally biased region" description="Basic and acidic residues" evidence="1">
    <location>
        <begin position="83"/>
        <end position="124"/>
    </location>
</feature>
<organism evidence="2 3">
    <name type="scientific">Lentinus brumalis</name>
    <dbReference type="NCBI Taxonomy" id="2498619"/>
    <lineage>
        <taxon>Eukaryota</taxon>
        <taxon>Fungi</taxon>
        <taxon>Dikarya</taxon>
        <taxon>Basidiomycota</taxon>
        <taxon>Agaricomycotina</taxon>
        <taxon>Agaricomycetes</taxon>
        <taxon>Polyporales</taxon>
        <taxon>Polyporaceae</taxon>
        <taxon>Lentinus</taxon>
    </lineage>
</organism>
<gene>
    <name evidence="2" type="ORF">OH76DRAFT_314238</name>
</gene>
<dbReference type="Proteomes" id="UP000256964">
    <property type="component" value="Unassembled WGS sequence"/>
</dbReference>